<keyword evidence="3" id="KW-1185">Reference proteome</keyword>
<dbReference type="EMBL" id="LGKP01000010">
    <property type="protein sequence ID" value="KPL90764.1"/>
    <property type="molecule type" value="Genomic_DNA"/>
</dbReference>
<comment type="caution">
    <text evidence="2">The sequence shown here is derived from an EMBL/GenBank/DDBJ whole genome shotgun (WGS) entry which is preliminary data.</text>
</comment>
<evidence type="ECO:0000313" key="2">
    <source>
        <dbReference type="EMBL" id="KPL90764.1"/>
    </source>
</evidence>
<organism evidence="2 3">
    <name type="scientific">Herpetosiphon geysericola</name>
    <dbReference type="NCBI Taxonomy" id="70996"/>
    <lineage>
        <taxon>Bacteria</taxon>
        <taxon>Bacillati</taxon>
        <taxon>Chloroflexota</taxon>
        <taxon>Chloroflexia</taxon>
        <taxon>Herpetosiphonales</taxon>
        <taxon>Herpetosiphonaceae</taxon>
        <taxon>Herpetosiphon</taxon>
    </lineage>
</organism>
<accession>A0A0P6Z196</accession>
<sequence length="150" mass="16253">MIDVAVINTDQWSTALGRDLAPAINVGLLGVGKLAENIVAPYPPAPSPSGDTWYERGYGPKRRRKDGSVTGRKTSEMLGRRWTIASRSRMVVVLMNTASYAANVHDSEEQSAVMQAIGWKTDADADREITPGQIEDVMIPPIVNFLVGGL</sequence>
<dbReference type="RefSeq" id="WP_054533364.1">
    <property type="nucleotide sequence ID" value="NZ_LGKP01000010.1"/>
</dbReference>
<dbReference type="AlphaFoldDB" id="A0A0P6Z196"/>
<dbReference type="Proteomes" id="UP000050277">
    <property type="component" value="Unassembled WGS sequence"/>
</dbReference>
<feature type="region of interest" description="Disordered" evidence="1">
    <location>
        <begin position="45"/>
        <end position="74"/>
    </location>
</feature>
<name>A0A0P6Z196_9CHLR</name>
<dbReference type="OrthoDB" id="173349at2"/>
<dbReference type="STRING" id="70996.SE18_05200"/>
<gene>
    <name evidence="2" type="ORF">SE18_05200</name>
</gene>
<reference evidence="2 3" key="1">
    <citation type="submission" date="2015-07" db="EMBL/GenBank/DDBJ databases">
        <title>Whole genome sequence of Herpetosiphon geysericola DSM 7119.</title>
        <authorList>
            <person name="Hemp J."/>
            <person name="Ward L.M."/>
            <person name="Pace L.A."/>
            <person name="Fischer W.W."/>
        </authorList>
    </citation>
    <scope>NUCLEOTIDE SEQUENCE [LARGE SCALE GENOMIC DNA]</scope>
    <source>
        <strain evidence="2 3">DSM 7119</strain>
    </source>
</reference>
<evidence type="ECO:0000256" key="1">
    <source>
        <dbReference type="SAM" id="MobiDB-lite"/>
    </source>
</evidence>
<proteinExistence type="predicted"/>
<protein>
    <submittedName>
        <fullName evidence="2">Uncharacterized protein</fullName>
    </submittedName>
</protein>
<evidence type="ECO:0000313" key="3">
    <source>
        <dbReference type="Proteomes" id="UP000050277"/>
    </source>
</evidence>